<evidence type="ECO:0000313" key="15">
    <source>
        <dbReference type="Proteomes" id="UP000321570"/>
    </source>
</evidence>
<evidence type="ECO:0000256" key="9">
    <source>
        <dbReference type="PROSITE-ProRule" id="PRU10141"/>
    </source>
</evidence>
<dbReference type="OrthoDB" id="10254671at2759"/>
<dbReference type="FunFam" id="1.10.510.10:FF:000459">
    <property type="entry name" value="Casein kinase II subunit alpha"/>
    <property type="match status" value="1"/>
</dbReference>
<evidence type="ECO:0000256" key="8">
    <source>
        <dbReference type="ARBA" id="ARBA00048679"/>
    </source>
</evidence>
<evidence type="ECO:0000259" key="11">
    <source>
        <dbReference type="PROSITE" id="PS50011"/>
    </source>
</evidence>
<evidence type="ECO:0000313" key="16">
    <source>
        <dbReference type="WBParaSite" id="HDID_0000598401-mRNA-1"/>
    </source>
</evidence>
<protein>
    <recommendedName>
        <fullName evidence="1">non-specific serine/threonine protein kinase</fullName>
        <ecNumber evidence="1">2.7.11.1</ecNumber>
    </recommendedName>
</protein>
<dbReference type="InterPro" id="IPR008271">
    <property type="entry name" value="Ser/Thr_kinase_AS"/>
</dbReference>
<dbReference type="GO" id="GO:0051726">
    <property type="term" value="P:regulation of cell cycle"/>
    <property type="evidence" value="ECO:0007669"/>
    <property type="project" value="TreeGrafter"/>
</dbReference>
<feature type="domain" description="Protein kinase" evidence="11">
    <location>
        <begin position="36"/>
        <end position="323"/>
    </location>
</feature>
<evidence type="ECO:0000256" key="1">
    <source>
        <dbReference type="ARBA" id="ARBA00012513"/>
    </source>
</evidence>
<feature type="binding site" evidence="9">
    <location>
        <position position="65"/>
    </location>
    <ligand>
        <name>ATP</name>
        <dbReference type="ChEBI" id="CHEBI:30616"/>
    </ligand>
</feature>
<dbReference type="GO" id="GO:0005956">
    <property type="term" value="C:protein kinase CK2 complex"/>
    <property type="evidence" value="ECO:0007669"/>
    <property type="project" value="TreeGrafter"/>
</dbReference>
<dbReference type="InterPro" id="IPR011009">
    <property type="entry name" value="Kinase-like_dom_sf"/>
</dbReference>
<name>A0A0R3SM19_HYMDI</name>
<keyword evidence="5" id="KW-0418">Kinase</keyword>
<dbReference type="PROSITE" id="PS00107">
    <property type="entry name" value="PROTEIN_KINASE_ATP"/>
    <property type="match status" value="1"/>
</dbReference>
<reference evidence="13 15" key="3">
    <citation type="submission" date="2019-07" db="EMBL/GenBank/DDBJ databases">
        <authorList>
            <person name="Jastrzebski P J."/>
            <person name="Paukszto L."/>
            <person name="Jastrzebski P J."/>
        </authorList>
    </citation>
    <scope>NUCLEOTIDE SEQUENCE [LARGE SCALE GENOMIC DNA]</scope>
    <source>
        <strain evidence="13 15">WMS-il1</strain>
    </source>
</reference>
<dbReference type="Gene3D" id="1.10.510.10">
    <property type="entry name" value="Transferase(Phosphotransferase) domain 1"/>
    <property type="match status" value="1"/>
</dbReference>
<dbReference type="GO" id="GO:0006357">
    <property type="term" value="P:regulation of transcription by RNA polymerase II"/>
    <property type="evidence" value="ECO:0007669"/>
    <property type="project" value="UniProtKB-ARBA"/>
</dbReference>
<evidence type="ECO:0000256" key="10">
    <source>
        <dbReference type="RuleBase" id="RU000304"/>
    </source>
</evidence>
<reference evidence="12 14" key="2">
    <citation type="submission" date="2018-11" db="EMBL/GenBank/DDBJ databases">
        <authorList>
            <consortium name="Pathogen Informatics"/>
        </authorList>
    </citation>
    <scope>NUCLEOTIDE SEQUENCE [LARGE SCALE GENOMIC DNA]</scope>
</reference>
<dbReference type="PROSITE" id="PS50011">
    <property type="entry name" value="PROTEIN_KINASE_DOM"/>
    <property type="match status" value="1"/>
</dbReference>
<dbReference type="CDD" id="cd14132">
    <property type="entry name" value="STKc_CK2_alpha"/>
    <property type="match status" value="1"/>
</dbReference>
<evidence type="ECO:0000256" key="5">
    <source>
        <dbReference type="ARBA" id="ARBA00022777"/>
    </source>
</evidence>
<proteinExistence type="inferred from homology"/>
<dbReference type="GO" id="GO:0004674">
    <property type="term" value="F:protein serine/threonine kinase activity"/>
    <property type="evidence" value="ECO:0007669"/>
    <property type="project" value="UniProtKB-KW"/>
</dbReference>
<evidence type="ECO:0000256" key="7">
    <source>
        <dbReference type="ARBA" id="ARBA00047899"/>
    </source>
</evidence>
<dbReference type="SMART" id="SM00220">
    <property type="entry name" value="S_TKc"/>
    <property type="match status" value="1"/>
</dbReference>
<sequence length="333" mass="38504">MTTLHCSRVYADINSSRPRDNSDILKFEVKWTTADLAIHEQLGKGTFGEVYKCKDNKNKRHYALKVLLKKDKTLIINREIMILENLQGCPNIVGFFGAIKELPFIGGPALVFQYISPSGYNHFVHHANRENIRFYMLQLLTAIEVCHSRGIMHRDIKPENILIDNRRRRLYLIDFGHADYYFPGKEYSIHVCTRYYKGPELLINFKQYDYSLDMWSFGCVLAELIFKCQVFFWGYTNEDQLTKIAQVMGTKAIVEYVAKNGVQMTPIIKRNVGNFARVSLKSFVSESNRRTATPLAVDLLKKLLVVDHRKRLSAAEAMNHPYFYDGLSDSSAY</sequence>
<evidence type="ECO:0000256" key="4">
    <source>
        <dbReference type="ARBA" id="ARBA00022741"/>
    </source>
</evidence>
<dbReference type="InterPro" id="IPR017441">
    <property type="entry name" value="Protein_kinase_ATP_BS"/>
</dbReference>
<dbReference type="SUPFAM" id="SSF56112">
    <property type="entry name" value="Protein kinase-like (PK-like)"/>
    <property type="match status" value="1"/>
</dbReference>
<dbReference type="GO" id="GO:0005829">
    <property type="term" value="C:cytosol"/>
    <property type="evidence" value="ECO:0007669"/>
    <property type="project" value="TreeGrafter"/>
</dbReference>
<keyword evidence="2 10" id="KW-0723">Serine/threonine-protein kinase</keyword>
<dbReference type="FunFam" id="3.30.200.20:FF:000088">
    <property type="entry name" value="Casein kinase II subunit alpha"/>
    <property type="match status" value="1"/>
</dbReference>
<dbReference type="EMBL" id="UYSG01003877">
    <property type="protein sequence ID" value="VDL58300.1"/>
    <property type="molecule type" value="Genomic_DNA"/>
</dbReference>
<dbReference type="STRING" id="6216.A0A0R3SM19"/>
<organism evidence="16">
    <name type="scientific">Hymenolepis diminuta</name>
    <name type="common">Rat tapeworm</name>
    <dbReference type="NCBI Taxonomy" id="6216"/>
    <lineage>
        <taxon>Eukaryota</taxon>
        <taxon>Metazoa</taxon>
        <taxon>Spiralia</taxon>
        <taxon>Lophotrochozoa</taxon>
        <taxon>Platyhelminthes</taxon>
        <taxon>Cestoda</taxon>
        <taxon>Eucestoda</taxon>
        <taxon>Cyclophyllidea</taxon>
        <taxon>Hymenolepididae</taxon>
        <taxon>Hymenolepis</taxon>
    </lineage>
</organism>
<dbReference type="EMBL" id="CABIJS010000155">
    <property type="protein sequence ID" value="VUZ44957.1"/>
    <property type="molecule type" value="Genomic_DNA"/>
</dbReference>
<dbReference type="GO" id="GO:0031981">
    <property type="term" value="C:nuclear lumen"/>
    <property type="evidence" value="ECO:0007669"/>
    <property type="project" value="UniProtKB-ARBA"/>
</dbReference>
<keyword evidence="15" id="KW-1185">Reference proteome</keyword>
<comment type="similarity">
    <text evidence="10">Belongs to the protein kinase superfamily.</text>
</comment>
<dbReference type="Proteomes" id="UP000321570">
    <property type="component" value="Unassembled WGS sequence"/>
</dbReference>
<evidence type="ECO:0000256" key="2">
    <source>
        <dbReference type="ARBA" id="ARBA00022527"/>
    </source>
</evidence>
<dbReference type="Pfam" id="PF00069">
    <property type="entry name" value="Pkinase"/>
    <property type="match status" value="1"/>
</dbReference>
<dbReference type="EC" id="2.7.11.1" evidence="1"/>
<dbReference type="PROSITE" id="PS00108">
    <property type="entry name" value="PROTEIN_KINASE_ST"/>
    <property type="match status" value="1"/>
</dbReference>
<dbReference type="WBParaSite" id="HDID_0000598401-mRNA-1">
    <property type="protein sequence ID" value="HDID_0000598401-mRNA-1"/>
    <property type="gene ID" value="HDID_0000598401"/>
</dbReference>
<dbReference type="Gene3D" id="3.30.200.20">
    <property type="entry name" value="Phosphorylase Kinase, domain 1"/>
    <property type="match status" value="1"/>
</dbReference>
<dbReference type="PANTHER" id="PTHR24054">
    <property type="entry name" value="CASEIN KINASE II SUBUNIT ALPHA"/>
    <property type="match status" value="1"/>
</dbReference>
<dbReference type="GO" id="GO:0005524">
    <property type="term" value="F:ATP binding"/>
    <property type="evidence" value="ECO:0007669"/>
    <property type="project" value="UniProtKB-UniRule"/>
</dbReference>
<dbReference type="PANTHER" id="PTHR24054:SF0">
    <property type="entry name" value="CASEIN KINASE II SUBUNIT ALPHA"/>
    <property type="match status" value="1"/>
</dbReference>
<dbReference type="InterPro" id="IPR045216">
    <property type="entry name" value="CK2_alpha"/>
</dbReference>
<keyword evidence="4 9" id="KW-0547">Nucleotide-binding</keyword>
<evidence type="ECO:0000313" key="13">
    <source>
        <dbReference type="EMBL" id="VUZ44957.1"/>
    </source>
</evidence>
<reference evidence="16" key="1">
    <citation type="submission" date="2017-02" db="UniProtKB">
        <authorList>
            <consortium name="WormBaseParasite"/>
        </authorList>
    </citation>
    <scope>IDENTIFICATION</scope>
</reference>
<dbReference type="InterPro" id="IPR000719">
    <property type="entry name" value="Prot_kinase_dom"/>
</dbReference>
<accession>A0A0R3SM19</accession>
<dbReference type="Proteomes" id="UP000274504">
    <property type="component" value="Unassembled WGS sequence"/>
</dbReference>
<dbReference type="AlphaFoldDB" id="A0A0R3SM19"/>
<comment type="catalytic activity">
    <reaction evidence="8">
        <text>L-seryl-[protein] + ATP = O-phospho-L-seryl-[protein] + ADP + H(+)</text>
        <dbReference type="Rhea" id="RHEA:17989"/>
        <dbReference type="Rhea" id="RHEA-COMP:9863"/>
        <dbReference type="Rhea" id="RHEA-COMP:11604"/>
        <dbReference type="ChEBI" id="CHEBI:15378"/>
        <dbReference type="ChEBI" id="CHEBI:29999"/>
        <dbReference type="ChEBI" id="CHEBI:30616"/>
        <dbReference type="ChEBI" id="CHEBI:83421"/>
        <dbReference type="ChEBI" id="CHEBI:456216"/>
        <dbReference type="EC" id="2.7.11.1"/>
    </reaction>
</comment>
<gene>
    <name evidence="12" type="ORF">HDID_LOCUS5982</name>
    <name evidence="13" type="ORF">WMSIL1_LOCUS5004</name>
</gene>
<comment type="catalytic activity">
    <reaction evidence="7">
        <text>L-threonyl-[protein] + ATP = O-phospho-L-threonyl-[protein] + ADP + H(+)</text>
        <dbReference type="Rhea" id="RHEA:46608"/>
        <dbReference type="Rhea" id="RHEA-COMP:11060"/>
        <dbReference type="Rhea" id="RHEA-COMP:11605"/>
        <dbReference type="ChEBI" id="CHEBI:15378"/>
        <dbReference type="ChEBI" id="CHEBI:30013"/>
        <dbReference type="ChEBI" id="CHEBI:30616"/>
        <dbReference type="ChEBI" id="CHEBI:61977"/>
        <dbReference type="ChEBI" id="CHEBI:456216"/>
        <dbReference type="EC" id="2.7.11.1"/>
    </reaction>
</comment>
<evidence type="ECO:0000313" key="12">
    <source>
        <dbReference type="EMBL" id="VDL58300.1"/>
    </source>
</evidence>
<keyword evidence="3" id="KW-0808">Transferase</keyword>
<evidence type="ECO:0000256" key="6">
    <source>
        <dbReference type="ARBA" id="ARBA00022840"/>
    </source>
</evidence>
<evidence type="ECO:0000313" key="14">
    <source>
        <dbReference type="Proteomes" id="UP000274504"/>
    </source>
</evidence>
<keyword evidence="6 9" id="KW-0067">ATP-binding</keyword>
<evidence type="ECO:0000256" key="3">
    <source>
        <dbReference type="ARBA" id="ARBA00022679"/>
    </source>
</evidence>